<reference evidence="1" key="1">
    <citation type="journal article" date="2014" name="Cell Host Microbe">
        <title>Convergent targeting of a common host protein-network by pathogen effectors from three kingdoms of life.</title>
        <authorList>
            <person name="Wessling R."/>
            <person name="Epple P.M."/>
            <person name="Altmann S."/>
            <person name="He Y."/>
            <person name="Yang L."/>
            <person name="McDonald N."/>
            <person name="Wiley K."/>
            <person name="Bader K.C."/>
            <person name="Glaesser C."/>
            <person name="Mukhtar M.S."/>
            <person name="Haigis S."/>
            <person name="Ghamsari L."/>
            <person name="Stephens A.E."/>
            <person name="Ecker J.R."/>
            <person name="Vidal M."/>
            <person name="Jones J.D.G."/>
            <person name="Mayer K.F.X."/>
            <person name="Ver Loren van Themaat E."/>
            <person name="Schulze-Lefert P."/>
            <person name="Dangl J.L."/>
            <person name="Panstruga R."/>
            <person name="Braun P."/>
        </authorList>
    </citation>
    <scope>NUCLEOTIDE SEQUENCE</scope>
</reference>
<organism evidence="1">
    <name type="scientific">Golovinomyces orontii</name>
    <dbReference type="NCBI Taxonomy" id="62715"/>
    <lineage>
        <taxon>Eukaryota</taxon>
        <taxon>Fungi</taxon>
        <taxon>Dikarya</taxon>
        <taxon>Ascomycota</taxon>
        <taxon>Pezizomycotina</taxon>
        <taxon>Leotiomycetes</taxon>
        <taxon>Erysiphales</taxon>
        <taxon>Erysiphaceae</taxon>
        <taxon>Golovinomyces</taxon>
    </lineage>
</organism>
<accession>A0A088QCU2</accession>
<dbReference type="EMBL" id="KM220879">
    <property type="protein sequence ID" value="AIN81222.1"/>
    <property type="molecule type" value="mRNA"/>
</dbReference>
<dbReference type="IntAct" id="A0A088QCU2">
    <property type="interactions" value="2"/>
</dbReference>
<evidence type="ECO:0000313" key="1">
    <source>
        <dbReference type="EMBL" id="AIN81222.1"/>
    </source>
</evidence>
<name>A0A088QCU2_9PEZI</name>
<sequence length="51" mass="5689">MSRSYRRSFLDYAAKSYILKKKQPPLFCDNASSVNNPTPVEVLGVKGKVSP</sequence>
<protein>
    <submittedName>
        <fullName evidence="1">Effector protein OEC84</fullName>
    </submittedName>
</protein>
<dbReference type="AlphaFoldDB" id="A0A088QCU2"/>
<proteinExistence type="evidence at transcript level"/>
<gene>
    <name evidence="1" type="primary">OEC84</name>
</gene>
<feature type="non-terminal residue" evidence="1">
    <location>
        <position position="1"/>
    </location>
</feature>